<dbReference type="OrthoDB" id="1875580at2759"/>
<dbReference type="PANTHER" id="PTHR31234:SF66">
    <property type="entry name" value="LATE EMBRYOGENESIS ABUNDANT PROTEIN"/>
    <property type="match status" value="1"/>
</dbReference>
<dbReference type="InterPro" id="IPR044839">
    <property type="entry name" value="NDR1-like"/>
</dbReference>
<evidence type="ECO:0000256" key="2">
    <source>
        <dbReference type="ARBA" id="ARBA00023136"/>
    </source>
</evidence>
<evidence type="ECO:0000313" key="5">
    <source>
        <dbReference type="Proteomes" id="UP000729402"/>
    </source>
</evidence>
<reference evidence="4" key="2">
    <citation type="submission" date="2021-02" db="EMBL/GenBank/DDBJ databases">
        <authorList>
            <person name="Kimball J.A."/>
            <person name="Haas M.W."/>
            <person name="Macchietto M."/>
            <person name="Kono T."/>
            <person name="Duquette J."/>
            <person name="Shao M."/>
        </authorList>
    </citation>
    <scope>NUCLEOTIDE SEQUENCE</scope>
    <source>
        <tissue evidence="4">Fresh leaf tissue</tissue>
    </source>
</reference>
<dbReference type="AlphaFoldDB" id="A0A8J6BKC5"/>
<dbReference type="GO" id="GO:0005886">
    <property type="term" value="C:plasma membrane"/>
    <property type="evidence" value="ECO:0007669"/>
    <property type="project" value="TreeGrafter"/>
</dbReference>
<comment type="subcellular location">
    <subcellularLocation>
        <location evidence="1">Membrane</location>
    </subcellularLocation>
</comment>
<dbReference type="GO" id="GO:0098542">
    <property type="term" value="P:defense response to other organism"/>
    <property type="evidence" value="ECO:0007669"/>
    <property type="project" value="InterPro"/>
</dbReference>
<dbReference type="Proteomes" id="UP000729402">
    <property type="component" value="Unassembled WGS sequence"/>
</dbReference>
<accession>A0A8J6BKC5</accession>
<comment type="caution">
    <text evidence="4">The sequence shown here is derived from an EMBL/GenBank/DDBJ whole genome shotgun (WGS) entry which is preliminary data.</text>
</comment>
<feature type="transmembrane region" description="Helical" evidence="3">
    <location>
        <begin position="174"/>
        <end position="203"/>
    </location>
</feature>
<evidence type="ECO:0008006" key="6">
    <source>
        <dbReference type="Google" id="ProtNLM"/>
    </source>
</evidence>
<name>A0A8J6BKC5_ZIZPA</name>
<protein>
    <recommendedName>
        <fullName evidence="6">Late embryogenesis abundant protein LEA-2 subgroup domain-containing protein</fullName>
    </recommendedName>
</protein>
<organism evidence="4 5">
    <name type="scientific">Zizania palustris</name>
    <name type="common">Northern wild rice</name>
    <dbReference type="NCBI Taxonomy" id="103762"/>
    <lineage>
        <taxon>Eukaryota</taxon>
        <taxon>Viridiplantae</taxon>
        <taxon>Streptophyta</taxon>
        <taxon>Embryophyta</taxon>
        <taxon>Tracheophyta</taxon>
        <taxon>Spermatophyta</taxon>
        <taxon>Magnoliopsida</taxon>
        <taxon>Liliopsida</taxon>
        <taxon>Poales</taxon>
        <taxon>Poaceae</taxon>
        <taxon>BOP clade</taxon>
        <taxon>Oryzoideae</taxon>
        <taxon>Oryzeae</taxon>
        <taxon>Zizaniinae</taxon>
        <taxon>Zizania</taxon>
    </lineage>
</organism>
<evidence type="ECO:0000313" key="4">
    <source>
        <dbReference type="EMBL" id="KAG8086861.1"/>
    </source>
</evidence>
<keyword evidence="3" id="KW-1133">Transmembrane helix</keyword>
<keyword evidence="2 3" id="KW-0472">Membrane</keyword>
<proteinExistence type="predicted"/>
<dbReference type="PANTHER" id="PTHR31234">
    <property type="entry name" value="LATE EMBRYOGENESIS ABUNDANT (LEA) HYDROXYPROLINE-RICH GLYCOPROTEIN FAMILY"/>
    <property type="match status" value="1"/>
</dbReference>
<evidence type="ECO:0000256" key="1">
    <source>
        <dbReference type="ARBA" id="ARBA00004370"/>
    </source>
</evidence>
<gene>
    <name evidence="4" type="ORF">GUJ93_ZPchr0010g8862</name>
</gene>
<dbReference type="EMBL" id="JAAALK010000082">
    <property type="protein sequence ID" value="KAG8086861.1"/>
    <property type="molecule type" value="Genomic_DNA"/>
</dbReference>
<keyword evidence="3" id="KW-0812">Transmembrane</keyword>
<keyword evidence="5" id="KW-1185">Reference proteome</keyword>
<reference evidence="4" key="1">
    <citation type="journal article" date="2021" name="bioRxiv">
        <title>Whole Genome Assembly and Annotation of Northern Wild Rice, Zizania palustris L., Supports a Whole Genome Duplication in the Zizania Genus.</title>
        <authorList>
            <person name="Haas M."/>
            <person name="Kono T."/>
            <person name="Macchietto M."/>
            <person name="Millas R."/>
            <person name="McGilp L."/>
            <person name="Shao M."/>
            <person name="Duquette J."/>
            <person name="Hirsch C.N."/>
            <person name="Kimball J."/>
        </authorList>
    </citation>
    <scope>NUCLEOTIDE SEQUENCE</scope>
    <source>
        <tissue evidence="4">Fresh leaf tissue</tissue>
    </source>
</reference>
<evidence type="ECO:0000256" key="3">
    <source>
        <dbReference type="SAM" id="Phobius"/>
    </source>
</evidence>
<sequence>MAMAMAMACKLGSKLISQERHRQCHLHLELVAVANKLEQPKHFTQRSHQWCGAAEVAVAAKRTAAMAAAVIPKPSSPSRRIPPAKARHGRLRAHISLQLPQQHSSPDAASLQLPMSSTARGYDESHGRHLGQLTWQQQHGSRDGEYMARTQNELPRRQWHTPPRRWRADRSGPLEWTAAVVFTVLAIVVLMGALAVLVVVLVLQPRAPYLAIRSARLDGLVYDQQGTLDAELSVGVVAENGNAKSDATFSHLELRISFNGMVIAILRADPFDVPPKGSLPLGYVARSSAIPLDGSGMKAMEAALGDGVVPFAVAGKAGTRWKVGGLVPFNYWTRLRCDLRFFWPNGTAVDLSCSSKPKTKSIK</sequence>